<proteinExistence type="predicted"/>
<accession>A0A165IV69</accession>
<dbReference type="EMBL" id="KV423926">
    <property type="protein sequence ID" value="KZT61021.1"/>
    <property type="molecule type" value="Genomic_DNA"/>
</dbReference>
<dbReference type="AlphaFoldDB" id="A0A165IV69"/>
<dbReference type="InParanoid" id="A0A165IV69"/>
<gene>
    <name evidence="1" type="ORF">CALCODRAFT_57913</name>
</gene>
<sequence length="116" mass="12521">MDGYQRVHQAVETLLPHVRHLRATSELRFGLFNHTSVSLSAESCAAESTRRRGPSPCRLRSTQVCIGAGTVVSFLRSASPRTSATRPPSSRLVLASTLDLSPCHSVMVGLMYGPAD</sequence>
<evidence type="ECO:0000313" key="2">
    <source>
        <dbReference type="Proteomes" id="UP000076842"/>
    </source>
</evidence>
<reference evidence="1 2" key="1">
    <citation type="journal article" date="2016" name="Mol. Biol. Evol.">
        <title>Comparative Genomics of Early-Diverging Mushroom-Forming Fungi Provides Insights into the Origins of Lignocellulose Decay Capabilities.</title>
        <authorList>
            <person name="Nagy L.G."/>
            <person name="Riley R."/>
            <person name="Tritt A."/>
            <person name="Adam C."/>
            <person name="Daum C."/>
            <person name="Floudas D."/>
            <person name="Sun H."/>
            <person name="Yadav J.S."/>
            <person name="Pangilinan J."/>
            <person name="Larsson K.H."/>
            <person name="Matsuura K."/>
            <person name="Barry K."/>
            <person name="Labutti K."/>
            <person name="Kuo R."/>
            <person name="Ohm R.A."/>
            <person name="Bhattacharya S.S."/>
            <person name="Shirouzu T."/>
            <person name="Yoshinaga Y."/>
            <person name="Martin F.M."/>
            <person name="Grigoriev I.V."/>
            <person name="Hibbett D.S."/>
        </authorList>
    </citation>
    <scope>NUCLEOTIDE SEQUENCE [LARGE SCALE GENOMIC DNA]</scope>
    <source>
        <strain evidence="1 2">HHB12733</strain>
    </source>
</reference>
<keyword evidence="2" id="KW-1185">Reference proteome</keyword>
<organism evidence="1 2">
    <name type="scientific">Calocera cornea HHB12733</name>
    <dbReference type="NCBI Taxonomy" id="1353952"/>
    <lineage>
        <taxon>Eukaryota</taxon>
        <taxon>Fungi</taxon>
        <taxon>Dikarya</taxon>
        <taxon>Basidiomycota</taxon>
        <taxon>Agaricomycotina</taxon>
        <taxon>Dacrymycetes</taxon>
        <taxon>Dacrymycetales</taxon>
        <taxon>Dacrymycetaceae</taxon>
        <taxon>Calocera</taxon>
    </lineage>
</organism>
<protein>
    <submittedName>
        <fullName evidence="1">Uncharacterized protein</fullName>
    </submittedName>
</protein>
<dbReference type="Proteomes" id="UP000076842">
    <property type="component" value="Unassembled WGS sequence"/>
</dbReference>
<name>A0A165IV69_9BASI</name>
<evidence type="ECO:0000313" key="1">
    <source>
        <dbReference type="EMBL" id="KZT61021.1"/>
    </source>
</evidence>